<comment type="caution">
    <text evidence="5">The sequence shown here is derived from an EMBL/GenBank/DDBJ whole genome shotgun (WGS) entry which is preliminary data.</text>
</comment>
<dbReference type="InterPro" id="IPR002869">
    <property type="entry name" value="Pyrv_flavodox_OxRed_cen"/>
</dbReference>
<dbReference type="InterPro" id="IPR019752">
    <property type="entry name" value="Pyrv/ketoisovalerate_OxRed_cat"/>
</dbReference>
<dbReference type="InterPro" id="IPR022367">
    <property type="entry name" value="2-oxoacid/accept_OxRdtase_asu"/>
</dbReference>
<dbReference type="Gene3D" id="3.40.920.10">
    <property type="entry name" value="Pyruvate-ferredoxin oxidoreductase, PFOR, domain III"/>
    <property type="match status" value="1"/>
</dbReference>
<evidence type="ECO:0000313" key="5">
    <source>
        <dbReference type="EMBL" id="PIS15133.1"/>
    </source>
</evidence>
<dbReference type="SUPFAM" id="SSF52518">
    <property type="entry name" value="Thiamin diphosphate-binding fold (THDP-binding)"/>
    <property type="match status" value="1"/>
</dbReference>
<dbReference type="NCBIfam" id="TIGR03710">
    <property type="entry name" value="OAFO_sf"/>
    <property type="match status" value="1"/>
</dbReference>
<dbReference type="Proteomes" id="UP000231282">
    <property type="component" value="Unassembled WGS sequence"/>
</dbReference>
<dbReference type="Pfam" id="PF01558">
    <property type="entry name" value="POR"/>
    <property type="match status" value="1"/>
</dbReference>
<evidence type="ECO:0000259" key="2">
    <source>
        <dbReference type="Pfam" id="PF01558"/>
    </source>
</evidence>
<sequence length="573" mass="62405">MKKTFSVKIAGPAGYGIMGAGRILGEALSSLGFSVVVYPEYPSQIRGGDNVSLVTFSLKKKLVPSLKTDILVAFSRESLLLHYNEVVKDGLLLVDEVVAIEKVVAIRKGGAIKIPLTQIAQRTIGDSLARNTVALGLIFGILGLPAKVLAEEIKETFLKKGKKVYLDNQAAARQGYQLAIKAGLKKKNLGANFFKTQKNSNSFLFSGNDAISQGIIDAQCGYAAIYPMTPINSILTTLAASQKKTGMIVFRPEDEIAGINSAIGASFAGRRAMVATSGGGFCLMAEGFGMAGAAETPLVVVEGMRTGPSTGMATWTSQEDLLFLVNVGNGEFPRIIFAPGDPEEAYQLTFRAFNLADIYQLPVIVLTDKYLSESAFSGANLGFRSLGLKIERGKNMGDGEEKDYKRYEDTADGISPRAIPGQTVFLTNSYVHNEKGFSIEDGRTRVKMKQKLFEKLENFKEPGTKLYGSLKSDVTFISFGSTKHIVLAAMEGLRRRGIKANFLHFFRPWPFPKEAKKVLQEAEKIISVENNSTGQLARLIKMETGIEINQQILKDDGRPFFEGEIEGKLKVQS</sequence>
<dbReference type="PANTHER" id="PTHR32154:SF20">
    <property type="entry name" value="2-OXOGLUTARATE OXIDOREDUCTASE SUBUNIT KORA"/>
    <property type="match status" value="1"/>
</dbReference>
<dbReference type="Pfam" id="PF01855">
    <property type="entry name" value="POR_N"/>
    <property type="match status" value="1"/>
</dbReference>
<dbReference type="PANTHER" id="PTHR32154">
    <property type="entry name" value="PYRUVATE-FLAVODOXIN OXIDOREDUCTASE-RELATED"/>
    <property type="match status" value="1"/>
</dbReference>
<evidence type="ECO:0000259" key="4">
    <source>
        <dbReference type="Pfam" id="PF17147"/>
    </source>
</evidence>
<dbReference type="CDD" id="cd07034">
    <property type="entry name" value="TPP_PYR_PFOR_IOR-alpha_like"/>
    <property type="match status" value="1"/>
</dbReference>
<dbReference type="Gene3D" id="3.40.50.920">
    <property type="match status" value="1"/>
</dbReference>
<protein>
    <submittedName>
        <fullName evidence="5">2-oxoacid:acceptor oxidoreductase subunit alpha</fullName>
    </submittedName>
</protein>
<organism evidence="5 6">
    <name type="scientific">Candidatus Shapirobacteria bacterium CG09_land_8_20_14_0_10_38_17</name>
    <dbReference type="NCBI Taxonomy" id="1974884"/>
    <lineage>
        <taxon>Bacteria</taxon>
        <taxon>Candidatus Shapironibacteriota</taxon>
    </lineage>
</organism>
<feature type="domain" description="Pyruvate/ketoisovalerate oxidoreductase catalytic" evidence="2">
    <location>
        <begin position="13"/>
        <end position="177"/>
    </location>
</feature>
<dbReference type="Pfam" id="PF17147">
    <property type="entry name" value="PFOR_II"/>
    <property type="match status" value="1"/>
</dbReference>
<dbReference type="InterPro" id="IPR002880">
    <property type="entry name" value="Pyrv_Fd/Flavodoxin_OxRdtase_N"/>
</dbReference>
<dbReference type="GO" id="GO:0016903">
    <property type="term" value="F:oxidoreductase activity, acting on the aldehyde or oxo group of donors"/>
    <property type="evidence" value="ECO:0007669"/>
    <property type="project" value="InterPro"/>
</dbReference>
<proteinExistence type="predicted"/>
<dbReference type="InterPro" id="IPR009014">
    <property type="entry name" value="Transketo_C/PFOR_II"/>
</dbReference>
<feature type="domain" description="Pyruvate:ferredoxin oxidoreductase core" evidence="4">
    <location>
        <begin position="473"/>
        <end position="543"/>
    </location>
</feature>
<dbReference type="InterPro" id="IPR050722">
    <property type="entry name" value="Pyruvate:ferred/Flavod_OxRd"/>
</dbReference>
<dbReference type="SUPFAM" id="SSF53323">
    <property type="entry name" value="Pyruvate-ferredoxin oxidoreductase, PFOR, domain III"/>
    <property type="match status" value="1"/>
</dbReference>
<accession>A0A2H0WR54</accession>
<gene>
    <name evidence="5" type="ORF">COT63_01600</name>
</gene>
<keyword evidence="1" id="KW-0560">Oxidoreductase</keyword>
<name>A0A2H0WR54_9BACT</name>
<dbReference type="GO" id="GO:0006979">
    <property type="term" value="P:response to oxidative stress"/>
    <property type="evidence" value="ECO:0007669"/>
    <property type="project" value="TreeGrafter"/>
</dbReference>
<evidence type="ECO:0000256" key="1">
    <source>
        <dbReference type="ARBA" id="ARBA00023002"/>
    </source>
</evidence>
<evidence type="ECO:0000313" key="6">
    <source>
        <dbReference type="Proteomes" id="UP000231282"/>
    </source>
</evidence>
<dbReference type="InterPro" id="IPR033412">
    <property type="entry name" value="PFOR_II"/>
</dbReference>
<feature type="domain" description="Pyruvate flavodoxin/ferredoxin oxidoreductase pyrimidine binding" evidence="3">
    <location>
        <begin position="214"/>
        <end position="378"/>
    </location>
</feature>
<reference evidence="6" key="1">
    <citation type="submission" date="2017-09" db="EMBL/GenBank/DDBJ databases">
        <title>Depth-based differentiation of microbial function through sediment-hosted aquifers and enrichment of novel symbionts in the deep terrestrial subsurface.</title>
        <authorList>
            <person name="Probst A.J."/>
            <person name="Ladd B."/>
            <person name="Jarett J.K."/>
            <person name="Geller-Mcgrath D.E."/>
            <person name="Sieber C.M.K."/>
            <person name="Emerson J.B."/>
            <person name="Anantharaman K."/>
            <person name="Thomas B.C."/>
            <person name="Malmstrom R."/>
            <person name="Stieglmeier M."/>
            <person name="Klingl A."/>
            <person name="Woyke T."/>
            <person name="Ryan C.M."/>
            <person name="Banfield J.F."/>
        </authorList>
    </citation>
    <scope>NUCLEOTIDE SEQUENCE [LARGE SCALE GENOMIC DNA]</scope>
</reference>
<dbReference type="AlphaFoldDB" id="A0A2H0WR54"/>
<dbReference type="Gene3D" id="3.40.50.970">
    <property type="match status" value="1"/>
</dbReference>
<dbReference type="SUPFAM" id="SSF52922">
    <property type="entry name" value="TK C-terminal domain-like"/>
    <property type="match status" value="1"/>
</dbReference>
<evidence type="ECO:0000259" key="3">
    <source>
        <dbReference type="Pfam" id="PF01855"/>
    </source>
</evidence>
<dbReference type="EMBL" id="PEZH01000027">
    <property type="protein sequence ID" value="PIS15133.1"/>
    <property type="molecule type" value="Genomic_DNA"/>
</dbReference>
<dbReference type="InterPro" id="IPR029061">
    <property type="entry name" value="THDP-binding"/>
</dbReference>